<organism evidence="1">
    <name type="scientific">Salmonella enterica subsp. enterica serovar Hvittingfoss</name>
    <dbReference type="NCBI Taxonomy" id="486994"/>
    <lineage>
        <taxon>Bacteria</taxon>
        <taxon>Pseudomonadati</taxon>
        <taxon>Pseudomonadota</taxon>
        <taxon>Gammaproteobacteria</taxon>
        <taxon>Enterobacterales</taxon>
        <taxon>Enterobacteriaceae</taxon>
        <taxon>Salmonella</taxon>
    </lineage>
</organism>
<dbReference type="EMBL" id="DAAWEU010000008">
    <property type="protein sequence ID" value="HAF7588420.1"/>
    <property type="molecule type" value="Genomic_DNA"/>
</dbReference>
<evidence type="ECO:0000313" key="1">
    <source>
        <dbReference type="EMBL" id="HAF7588420.1"/>
    </source>
</evidence>
<proteinExistence type="predicted"/>
<reference evidence="1" key="1">
    <citation type="journal article" date="2018" name="Genome Biol.">
        <title>SKESA: strategic k-mer extension for scrupulous assemblies.</title>
        <authorList>
            <person name="Souvorov A."/>
            <person name="Agarwala R."/>
            <person name="Lipman D.J."/>
        </authorList>
    </citation>
    <scope>NUCLEOTIDE SEQUENCE</scope>
    <source>
        <strain evidence="1">M139</strain>
    </source>
</reference>
<reference evidence="1" key="2">
    <citation type="submission" date="2018-07" db="EMBL/GenBank/DDBJ databases">
        <authorList>
            <consortium name="NCBI Pathogen Detection Project"/>
        </authorList>
    </citation>
    <scope>NUCLEOTIDE SEQUENCE</scope>
    <source>
        <strain evidence="1">M139</strain>
    </source>
</reference>
<gene>
    <name evidence="1" type="ORF">G9286_002318</name>
</gene>
<protein>
    <submittedName>
        <fullName evidence="1">Uncharacterized protein</fullName>
    </submittedName>
</protein>
<accession>A0A5I0V1F1</accession>
<name>A0A5I0V1F1_SALET</name>
<dbReference type="AlphaFoldDB" id="A0A5I0V1F1"/>
<comment type="caution">
    <text evidence="1">The sequence shown here is derived from an EMBL/GenBank/DDBJ whole genome shotgun (WGS) entry which is preliminary data.</text>
</comment>
<sequence>MDSKTEKSRISFHSFQFLPRKASPVRGRGGGIVCKKSQLKNFSDMTTAGRCGVVRFWLL</sequence>